<comment type="cofactor">
    <cofactor evidence="1">
        <name>Zn(2+)</name>
        <dbReference type="ChEBI" id="CHEBI:29105"/>
    </cofactor>
</comment>
<keyword evidence="3" id="KW-0479">Metal-binding</keyword>
<dbReference type="PANTHER" id="PTHR43350:SF19">
    <property type="entry name" value="D-GULOSIDE 3-DEHYDROGENASE"/>
    <property type="match status" value="1"/>
</dbReference>
<dbReference type="Proteomes" id="UP000291144">
    <property type="component" value="Unassembled WGS sequence"/>
</dbReference>
<dbReference type="OrthoDB" id="9781588at2"/>
<dbReference type="SUPFAM" id="SSF50129">
    <property type="entry name" value="GroES-like"/>
    <property type="match status" value="1"/>
</dbReference>
<evidence type="ECO:0000256" key="5">
    <source>
        <dbReference type="ARBA" id="ARBA00023002"/>
    </source>
</evidence>
<dbReference type="PANTHER" id="PTHR43350">
    <property type="entry name" value="NAD-DEPENDENT ALCOHOL DEHYDROGENASE"/>
    <property type="match status" value="1"/>
</dbReference>
<dbReference type="Pfam" id="PF00107">
    <property type="entry name" value="ADH_zinc_N"/>
    <property type="match status" value="1"/>
</dbReference>
<dbReference type="RefSeq" id="WP_131357214.1">
    <property type="nucleotide sequence ID" value="NZ_SJKB01000005.1"/>
</dbReference>
<comment type="similarity">
    <text evidence="2">Belongs to the zinc-containing alcohol dehydrogenase family.</text>
</comment>
<evidence type="ECO:0000256" key="1">
    <source>
        <dbReference type="ARBA" id="ARBA00001947"/>
    </source>
</evidence>
<comment type="caution">
    <text evidence="7">The sequence shown here is derived from an EMBL/GenBank/DDBJ whole genome shotgun (WGS) entry which is preliminary data.</text>
</comment>
<dbReference type="InterPro" id="IPR013149">
    <property type="entry name" value="ADH-like_C"/>
</dbReference>
<evidence type="ECO:0000259" key="6">
    <source>
        <dbReference type="SMART" id="SM00829"/>
    </source>
</evidence>
<accession>A0A4R0KP57</accession>
<dbReference type="InterPro" id="IPR013154">
    <property type="entry name" value="ADH-like_N"/>
</dbReference>
<dbReference type="GO" id="GO:0016491">
    <property type="term" value="F:oxidoreductase activity"/>
    <property type="evidence" value="ECO:0007669"/>
    <property type="project" value="UniProtKB-KW"/>
</dbReference>
<protein>
    <submittedName>
        <fullName evidence="7">Theronine dehydrogenase</fullName>
    </submittedName>
</protein>
<evidence type="ECO:0000256" key="2">
    <source>
        <dbReference type="ARBA" id="ARBA00008072"/>
    </source>
</evidence>
<dbReference type="CDD" id="cd08255">
    <property type="entry name" value="2-desacetyl-2-hydroxyethyl_bacteriochlorophyllide_like"/>
    <property type="match status" value="1"/>
</dbReference>
<dbReference type="EMBL" id="SJKB01000005">
    <property type="protein sequence ID" value="TCC61124.1"/>
    <property type="molecule type" value="Genomic_DNA"/>
</dbReference>
<dbReference type="GO" id="GO:0046872">
    <property type="term" value="F:metal ion binding"/>
    <property type="evidence" value="ECO:0007669"/>
    <property type="project" value="UniProtKB-KW"/>
</dbReference>
<feature type="domain" description="Enoyl reductase (ER)" evidence="6">
    <location>
        <begin position="13"/>
        <end position="321"/>
    </location>
</feature>
<dbReference type="InterPro" id="IPR020843">
    <property type="entry name" value="ER"/>
</dbReference>
<proteinExistence type="inferred from homology"/>
<dbReference type="InterPro" id="IPR011032">
    <property type="entry name" value="GroES-like_sf"/>
</dbReference>
<dbReference type="InterPro" id="IPR036291">
    <property type="entry name" value="NAD(P)-bd_dom_sf"/>
</dbReference>
<dbReference type="Gene3D" id="3.40.50.720">
    <property type="entry name" value="NAD(P)-binding Rossmann-like Domain"/>
    <property type="match status" value="1"/>
</dbReference>
<dbReference type="SUPFAM" id="SSF51735">
    <property type="entry name" value="NAD(P)-binding Rossmann-fold domains"/>
    <property type="match status" value="1"/>
</dbReference>
<dbReference type="AlphaFoldDB" id="A0A4R0KP57"/>
<dbReference type="SMART" id="SM00829">
    <property type="entry name" value="PKS_ER"/>
    <property type="match status" value="1"/>
</dbReference>
<reference evidence="7 8" key="1">
    <citation type="submission" date="2019-02" db="EMBL/GenBank/DDBJ databases">
        <title>Kribbella capetownensis sp. nov. and Kribbella speibonae sp. nov., isolated from soil.</title>
        <authorList>
            <person name="Curtis S.M."/>
            <person name="Norton I."/>
            <person name="Everest G.J."/>
            <person name="Meyers P.R."/>
        </authorList>
    </citation>
    <scope>NUCLEOTIDE SEQUENCE [LARGE SCALE GENOMIC DNA]</scope>
    <source>
        <strain evidence="7 8">NRRL B-24813</strain>
    </source>
</reference>
<keyword evidence="4" id="KW-0862">Zinc</keyword>
<evidence type="ECO:0000313" key="7">
    <source>
        <dbReference type="EMBL" id="TCC61124.1"/>
    </source>
</evidence>
<keyword evidence="8" id="KW-1185">Reference proteome</keyword>
<name>A0A4R0KP57_9ACTN</name>
<organism evidence="7 8">
    <name type="scientific">Kribbella pittospori</name>
    <dbReference type="NCBI Taxonomy" id="722689"/>
    <lineage>
        <taxon>Bacteria</taxon>
        <taxon>Bacillati</taxon>
        <taxon>Actinomycetota</taxon>
        <taxon>Actinomycetes</taxon>
        <taxon>Propionibacteriales</taxon>
        <taxon>Kribbellaceae</taxon>
        <taxon>Kribbella</taxon>
    </lineage>
</organism>
<gene>
    <name evidence="7" type="ORF">E0H73_17895</name>
</gene>
<keyword evidence="5" id="KW-0560">Oxidoreductase</keyword>
<dbReference type="Gene3D" id="3.90.180.10">
    <property type="entry name" value="Medium-chain alcohol dehydrogenases, catalytic domain"/>
    <property type="match status" value="2"/>
</dbReference>
<sequence>MTVDNAIVFPAPGVAELRQVQLPDAGPGEVRLRTRLSLMSTGTEGIAFARRFGAGTHWAQYVEYPFRPGYSVVGVVDQTGHESGLSVGDRVVARAPHASRVVVRADRCTPVPAGLADEQAVWFALAKIAFVGIRVGEVRPGSRVLVVGAGPIGQMATRWAAAAAAARIVVVDSVAARLDLAMAGGATATIGSPIDDAQDELAAAFGGQPPEVVLDSTGNAAVLPGALRAAADHGRVVLLGDAGTPSDQRLTSDVMVRGVSIMGAHDSYTIGDQRWDNDREIVRLVFRLAAAGRFPLTGMVGDRFGPKDCQRAYELAATQRHRTMGIVFDWD</sequence>
<evidence type="ECO:0000256" key="3">
    <source>
        <dbReference type="ARBA" id="ARBA00022723"/>
    </source>
</evidence>
<evidence type="ECO:0000313" key="8">
    <source>
        <dbReference type="Proteomes" id="UP000291144"/>
    </source>
</evidence>
<dbReference type="Pfam" id="PF08240">
    <property type="entry name" value="ADH_N"/>
    <property type="match status" value="1"/>
</dbReference>
<evidence type="ECO:0000256" key="4">
    <source>
        <dbReference type="ARBA" id="ARBA00022833"/>
    </source>
</evidence>